<organism evidence="5 6">
    <name type="scientific">Cladosporium halotolerans</name>
    <dbReference type="NCBI Taxonomy" id="1052096"/>
    <lineage>
        <taxon>Eukaryota</taxon>
        <taxon>Fungi</taxon>
        <taxon>Dikarya</taxon>
        <taxon>Ascomycota</taxon>
        <taxon>Pezizomycotina</taxon>
        <taxon>Dothideomycetes</taxon>
        <taxon>Dothideomycetidae</taxon>
        <taxon>Cladosporiales</taxon>
        <taxon>Cladosporiaceae</taxon>
        <taxon>Cladosporium</taxon>
    </lineage>
</organism>
<dbReference type="InterPro" id="IPR038508">
    <property type="entry name" value="ArfGAP_dom_sf"/>
</dbReference>
<evidence type="ECO:0000313" key="5">
    <source>
        <dbReference type="EMBL" id="KAL1588195.1"/>
    </source>
</evidence>
<dbReference type="Pfam" id="PF01412">
    <property type="entry name" value="ArfGap"/>
    <property type="match status" value="1"/>
</dbReference>
<proteinExistence type="predicted"/>
<dbReference type="PANTHER" id="PTHR45705">
    <property type="entry name" value="FI20236P1"/>
    <property type="match status" value="1"/>
</dbReference>
<dbReference type="EMBL" id="JAAQHG020000007">
    <property type="protein sequence ID" value="KAL1588195.1"/>
    <property type="molecule type" value="Genomic_DNA"/>
</dbReference>
<dbReference type="RefSeq" id="XP_069231300.1">
    <property type="nucleotide sequence ID" value="XM_069371638.1"/>
</dbReference>
<dbReference type="InterPro" id="IPR015940">
    <property type="entry name" value="UBA"/>
</dbReference>
<keyword evidence="6" id="KW-1185">Reference proteome</keyword>
<dbReference type="AlphaFoldDB" id="A0AB34KTJ8"/>
<evidence type="ECO:0000313" key="6">
    <source>
        <dbReference type="Proteomes" id="UP000803884"/>
    </source>
</evidence>
<dbReference type="InterPro" id="IPR051718">
    <property type="entry name" value="ARF_GTPase-activating"/>
</dbReference>
<feature type="compositionally biased region" description="Low complexity" evidence="2">
    <location>
        <begin position="516"/>
        <end position="538"/>
    </location>
</feature>
<dbReference type="SUPFAM" id="SSF57863">
    <property type="entry name" value="ArfGap/RecO-like zinc finger"/>
    <property type="match status" value="1"/>
</dbReference>
<evidence type="ECO:0000259" key="4">
    <source>
        <dbReference type="PROSITE" id="PS50115"/>
    </source>
</evidence>
<feature type="compositionally biased region" description="Polar residues" evidence="2">
    <location>
        <begin position="318"/>
        <end position="346"/>
    </location>
</feature>
<dbReference type="Proteomes" id="UP000803884">
    <property type="component" value="Unassembled WGS sequence"/>
</dbReference>
<feature type="compositionally biased region" description="Low complexity" evidence="2">
    <location>
        <begin position="632"/>
        <end position="649"/>
    </location>
</feature>
<dbReference type="GO" id="GO:0008270">
    <property type="term" value="F:zinc ion binding"/>
    <property type="evidence" value="ECO:0007669"/>
    <property type="project" value="UniProtKB-KW"/>
</dbReference>
<dbReference type="InterPro" id="IPR037278">
    <property type="entry name" value="ARFGAP/RecO"/>
</dbReference>
<feature type="region of interest" description="Disordered" evidence="2">
    <location>
        <begin position="369"/>
        <end position="489"/>
    </location>
</feature>
<feature type="compositionally biased region" description="Low complexity" evidence="2">
    <location>
        <begin position="419"/>
        <end position="436"/>
    </location>
</feature>
<protein>
    <recommendedName>
        <fullName evidence="7">ArfGap-domain-containing protein</fullName>
    </recommendedName>
</protein>
<dbReference type="PROSITE" id="PS50030">
    <property type="entry name" value="UBA"/>
    <property type="match status" value="1"/>
</dbReference>
<feature type="compositionally biased region" description="Polar residues" evidence="2">
    <location>
        <begin position="539"/>
        <end position="554"/>
    </location>
</feature>
<feature type="compositionally biased region" description="Polar residues" evidence="2">
    <location>
        <begin position="650"/>
        <end position="663"/>
    </location>
</feature>
<feature type="compositionally biased region" description="Polar residues" evidence="2">
    <location>
        <begin position="392"/>
        <end position="417"/>
    </location>
</feature>
<dbReference type="SMART" id="SM00105">
    <property type="entry name" value="ArfGap"/>
    <property type="match status" value="1"/>
</dbReference>
<keyword evidence="1" id="KW-0479">Metal-binding</keyword>
<evidence type="ECO:0000259" key="3">
    <source>
        <dbReference type="PROSITE" id="PS50030"/>
    </source>
</evidence>
<dbReference type="InterPro" id="IPR001164">
    <property type="entry name" value="ArfGAP_dom"/>
</dbReference>
<feature type="region of interest" description="Disordered" evidence="2">
    <location>
        <begin position="272"/>
        <end position="355"/>
    </location>
</feature>
<feature type="compositionally biased region" description="Low complexity" evidence="2">
    <location>
        <begin position="555"/>
        <end position="597"/>
    </location>
</feature>
<dbReference type="Gene3D" id="1.10.8.10">
    <property type="entry name" value="DNA helicase RuvA subunit, C-terminal domain"/>
    <property type="match status" value="1"/>
</dbReference>
<dbReference type="InterPro" id="IPR009060">
    <property type="entry name" value="UBA-like_sf"/>
</dbReference>
<reference evidence="5 6" key="1">
    <citation type="journal article" date="2020" name="Microbiol. Resour. Announc.">
        <title>Draft Genome Sequence of a Cladosporium Species Isolated from the Mesophotic Ascidian Didemnum maculosum.</title>
        <authorList>
            <person name="Gioti A."/>
            <person name="Siaperas R."/>
            <person name="Nikolaivits E."/>
            <person name="Le Goff G."/>
            <person name="Ouazzani J."/>
            <person name="Kotoulas G."/>
            <person name="Topakas E."/>
        </authorList>
    </citation>
    <scope>NUCLEOTIDE SEQUENCE [LARGE SCALE GENOMIC DNA]</scope>
    <source>
        <strain evidence="5 6">TM138-S3</strain>
    </source>
</reference>
<dbReference type="GeneID" id="96004476"/>
<feature type="region of interest" description="Disordered" evidence="2">
    <location>
        <begin position="620"/>
        <end position="712"/>
    </location>
</feature>
<feature type="compositionally biased region" description="Low complexity" evidence="2">
    <location>
        <begin position="370"/>
        <end position="391"/>
    </location>
</feature>
<dbReference type="SUPFAM" id="SSF46934">
    <property type="entry name" value="UBA-like"/>
    <property type="match status" value="1"/>
</dbReference>
<gene>
    <name evidence="5" type="ORF">WHR41_03032</name>
</gene>
<keyword evidence="1" id="KW-0863">Zinc-finger</keyword>
<feature type="region of interest" description="Disordered" evidence="2">
    <location>
        <begin position="128"/>
        <end position="213"/>
    </location>
</feature>
<dbReference type="GO" id="GO:0005737">
    <property type="term" value="C:cytoplasm"/>
    <property type="evidence" value="ECO:0007669"/>
    <property type="project" value="TreeGrafter"/>
</dbReference>
<keyword evidence="1" id="KW-0862">Zinc</keyword>
<dbReference type="PANTHER" id="PTHR45705:SF7">
    <property type="entry name" value="ACTIVATING PROTEIN FOR ARF, PUTATIVE (AFU_ORTHOLOGUE AFUA_4G09120)-RELATED"/>
    <property type="match status" value="1"/>
</dbReference>
<feature type="region of interest" description="Disordered" evidence="2">
    <location>
        <begin position="514"/>
        <end position="606"/>
    </location>
</feature>
<evidence type="ECO:0000256" key="2">
    <source>
        <dbReference type="SAM" id="MobiDB-lite"/>
    </source>
</evidence>
<comment type="caution">
    <text evidence="5">The sequence shown here is derived from an EMBL/GenBank/DDBJ whole genome shotgun (WGS) entry which is preliminary data.</text>
</comment>
<dbReference type="CDD" id="cd08204">
    <property type="entry name" value="ArfGap"/>
    <property type="match status" value="1"/>
</dbReference>
<accession>A0AB34KTJ8</accession>
<evidence type="ECO:0008006" key="7">
    <source>
        <dbReference type="Google" id="ProtNLM"/>
    </source>
</evidence>
<dbReference type="GO" id="GO:0005096">
    <property type="term" value="F:GTPase activator activity"/>
    <property type="evidence" value="ECO:0007669"/>
    <property type="project" value="InterPro"/>
</dbReference>
<feature type="compositionally biased region" description="Polar residues" evidence="2">
    <location>
        <begin position="437"/>
        <end position="480"/>
    </location>
</feature>
<feature type="domain" description="Arf-GAP" evidence="4">
    <location>
        <begin position="15"/>
        <end position="128"/>
    </location>
</feature>
<dbReference type="FunFam" id="1.10.220.150:FF:000026">
    <property type="entry name" value="GTPase activating protein for Arf, putative"/>
    <property type="match status" value="1"/>
</dbReference>
<dbReference type="PRINTS" id="PR00405">
    <property type="entry name" value="REVINTRACTNG"/>
</dbReference>
<evidence type="ECO:0000256" key="1">
    <source>
        <dbReference type="PROSITE-ProRule" id="PRU00288"/>
    </source>
</evidence>
<dbReference type="PROSITE" id="PS50115">
    <property type="entry name" value="ARFGAP"/>
    <property type="match status" value="1"/>
</dbReference>
<sequence length="712" mass="78684">MASAISKRQQARHEKALQDLIRSVPGNDRCADCSAKNPGWASWNLGIFLCMRCAALHRKLGTHVSKVKSLSMDTWGTEQVDSMKKTGNAASNKLYNPQNVKAEIPIDVDEVDGVLERYIRQKYEYRSFSGGNGGGGQRPAAAQHYTGSTSTGSVGDEPPPLPPKPGKKFGFSLRSASSSFGGRRKQDVFTPPLSPTYNGSERAAEPMDVQSSKPSQIFGMRITSVSNNFDQKLATLRDMGFTDSRRNSEVLKSTNGVLDRAVDILAEEHKAPTRTEASSARALTPVSMSSSGLNGITVEKRRQQENKASSDPWEALDEQQTQRSATVPLPQTNTRSTSAAIPTGNWNPFLPQAPTQQPLEQSFQNLQVSQPMPVQQQYAQPQNAQPQAQFQSNPWQQPTNPWGGQQMPQQPITTAAYGQQYQQPQQQQQSMISPQQTGNPFLRTSRSQVFTPSNPWAQPMEPQSQSPPTQKTSNPFGMSWQQQPQAPAQPNFLQQQPMMQSPQPVYGKQEDFFSAPQQPQVQQQQQMYQTQPMVPQQTARTLSPQSTQNPFWQTQLAPQQTGMPQQQAPQQPQQMAPPLQQQQMQPQQQQFAQQQFASNPPRSDKSSILALYNYPHLAPQRPLQTLPEDSIPAPMAAPQQQQQASQLPQRSATMPLSGTMNPFAQQQAQPPPAMHSGGTRHVSHESADFQGFAGSGRHSPDAFAGLSARYVR</sequence>
<dbReference type="Gene3D" id="1.10.220.150">
    <property type="entry name" value="Arf GTPase activating protein"/>
    <property type="match status" value="1"/>
</dbReference>
<name>A0AB34KTJ8_9PEZI</name>
<feature type="domain" description="UBA" evidence="3">
    <location>
        <begin position="228"/>
        <end position="268"/>
    </location>
</feature>
<dbReference type="SMART" id="SM00165">
    <property type="entry name" value="UBA"/>
    <property type="match status" value="1"/>
</dbReference>